<dbReference type="Pfam" id="PF13005">
    <property type="entry name" value="zf-IS66"/>
    <property type="match status" value="1"/>
</dbReference>
<dbReference type="NCBIfam" id="NF033517">
    <property type="entry name" value="transpos_IS66"/>
    <property type="match status" value="1"/>
</dbReference>
<reference evidence="6 7" key="1">
    <citation type="submission" date="2020-08" db="EMBL/GenBank/DDBJ databases">
        <title>Functional genomics of gut bacteria from endangered species of beetles.</title>
        <authorList>
            <person name="Carlos-Shanley C."/>
        </authorList>
    </citation>
    <scope>NUCLEOTIDE SEQUENCE [LARGE SCALE GENOMIC DNA]</scope>
    <source>
        <strain evidence="6 7">S00179</strain>
    </source>
</reference>
<dbReference type="RefSeq" id="WP_184598988.1">
    <property type="nucleotide sequence ID" value="NZ_JACHLI010000077.1"/>
</dbReference>
<feature type="domain" description="Transposase TnpC homeodomain" evidence="4">
    <location>
        <begin position="40"/>
        <end position="113"/>
    </location>
</feature>
<dbReference type="InterPro" id="IPR024463">
    <property type="entry name" value="Transposase_TnpC_homeodom"/>
</dbReference>
<feature type="region of interest" description="Disordered" evidence="1">
    <location>
        <begin position="75"/>
        <end position="111"/>
    </location>
</feature>
<dbReference type="InterPro" id="IPR039552">
    <property type="entry name" value="IS66_C"/>
</dbReference>
<evidence type="ECO:0000313" key="6">
    <source>
        <dbReference type="EMBL" id="MBB4868286.1"/>
    </source>
</evidence>
<dbReference type="AlphaFoldDB" id="A0A7W7KT13"/>
<evidence type="ECO:0000259" key="5">
    <source>
        <dbReference type="Pfam" id="PF13817"/>
    </source>
</evidence>
<dbReference type="Pfam" id="PF03050">
    <property type="entry name" value="DDE_Tnp_IS66"/>
    <property type="match status" value="1"/>
</dbReference>
<proteinExistence type="predicted"/>
<dbReference type="PANTHER" id="PTHR33678">
    <property type="entry name" value="BLL1576 PROTEIN"/>
    <property type="match status" value="1"/>
</dbReference>
<accession>A0A7W7KT13</accession>
<dbReference type="Pfam" id="PF13817">
    <property type="entry name" value="DDE_Tnp_IS66_C"/>
    <property type="match status" value="1"/>
</dbReference>
<evidence type="ECO:0000259" key="3">
    <source>
        <dbReference type="Pfam" id="PF13005"/>
    </source>
</evidence>
<dbReference type="InterPro" id="IPR024474">
    <property type="entry name" value="Znf_dom_IS66"/>
</dbReference>
<dbReference type="InterPro" id="IPR004291">
    <property type="entry name" value="Transposase_IS66_central"/>
</dbReference>
<dbReference type="InterPro" id="IPR052344">
    <property type="entry name" value="Transposase-related"/>
</dbReference>
<dbReference type="Pfam" id="PF13007">
    <property type="entry name" value="LZ_Tnp_IS66"/>
    <property type="match status" value="1"/>
</dbReference>
<dbReference type="Proteomes" id="UP000566995">
    <property type="component" value="Unassembled WGS sequence"/>
</dbReference>
<feature type="domain" description="Transposase IS66 zinc-finger binding" evidence="3">
    <location>
        <begin position="122"/>
        <end position="166"/>
    </location>
</feature>
<name>A0A7W7KT13_PSENT</name>
<dbReference type="EMBL" id="JACHLI010000077">
    <property type="protein sequence ID" value="MBB4868286.1"/>
    <property type="molecule type" value="Genomic_DNA"/>
</dbReference>
<evidence type="ECO:0000259" key="2">
    <source>
        <dbReference type="Pfam" id="PF03050"/>
    </source>
</evidence>
<organism evidence="6 7">
    <name type="scientific">Pseudomonas nitroreducens</name>
    <dbReference type="NCBI Taxonomy" id="46680"/>
    <lineage>
        <taxon>Bacteria</taxon>
        <taxon>Pseudomonadati</taxon>
        <taxon>Pseudomonadota</taxon>
        <taxon>Gammaproteobacteria</taxon>
        <taxon>Pseudomonadales</taxon>
        <taxon>Pseudomonadaceae</taxon>
        <taxon>Pseudomonas</taxon>
    </lineage>
</organism>
<evidence type="ECO:0000256" key="1">
    <source>
        <dbReference type="SAM" id="MobiDB-lite"/>
    </source>
</evidence>
<evidence type="ECO:0000313" key="7">
    <source>
        <dbReference type="Proteomes" id="UP000566995"/>
    </source>
</evidence>
<feature type="domain" description="Transposase IS66 C-terminal" evidence="5">
    <location>
        <begin position="476"/>
        <end position="514"/>
    </location>
</feature>
<feature type="domain" description="Transposase IS66 central" evidence="2">
    <location>
        <begin position="181"/>
        <end position="469"/>
    </location>
</feature>
<comment type="caution">
    <text evidence="6">The sequence shown here is derived from an EMBL/GenBank/DDBJ whole genome shotgun (WGS) entry which is preliminary data.</text>
</comment>
<sequence length="520" mass="57548">MPKTVTTITAEELLQLRTAASELDALKSKLRLVTVERDLLQEKLKVFQHKLFSAKSEIRGSQQKDLFFNEAEALAPTSATQPAQEDLSEVEVPGHKRKKPGRKPLDPNLPRVPVRHELPESERICPHDGQPLTEIGVEISEQLDIVPQQIRVIQHQRVKYACPCCDGGIKVTPAPARIIPKGLLTEAALAWCITSKYQDALPLYRQAALLRRVGGDLSRGTLAASIVRIGQAVQPIINLLRDHLLDSDVVYGDETTLQVLKEPGKSAQSKSYLWAQMNGSGPLVRLFTYSPTRSTAKAQVLYAGIKPGSVLMSDGYAPYETVAAVYQLVHLGCWAHARRYMIEAEQALPKDRRAAHPVSAFLQLIGKLFAIEASTKEMASEQRGLVRAEQSQAVLEQIQVMLLQHLHAVLPGSAFGKALHYLHGQWPKLVRYVENEAWPISNNPCENAIRPFVIGRRNFLFCDTVAGANASANLYSLIETCKANGVDAYRYLIALLTALPLATTVEDYEALLPWILNATE</sequence>
<protein>
    <submittedName>
        <fullName evidence="6">Transposase</fullName>
    </submittedName>
</protein>
<evidence type="ECO:0000259" key="4">
    <source>
        <dbReference type="Pfam" id="PF13007"/>
    </source>
</evidence>
<gene>
    <name evidence="6" type="ORF">HNP46_007209</name>
</gene>
<dbReference type="PANTHER" id="PTHR33678:SF1">
    <property type="entry name" value="BLL1576 PROTEIN"/>
    <property type="match status" value="1"/>
</dbReference>